<sequence length="228" mass="23775">MAEDILREMGGHAASQQRLIHDFQGGMPQTVQATDPSGVVQVTLDAEGLPASFEVDEGWARSLHPTAFGPAVAAAFAAATKQRLTAWASLLEKVDLPTSEVDEQPVAAQAFQPPSRPEVPVHPREVGELLRELLEITADLEALTEPQVRQATGSAASGMLTLTLGSDGALSCSADQAWASDKTGSELTSALNTALAAARSELVNAANASPADRAARLLNEAAAFLRGD</sequence>
<organism evidence="1 2">
    <name type="scientific">Rhizocola hellebori</name>
    <dbReference type="NCBI Taxonomy" id="1392758"/>
    <lineage>
        <taxon>Bacteria</taxon>
        <taxon>Bacillati</taxon>
        <taxon>Actinomycetota</taxon>
        <taxon>Actinomycetes</taxon>
        <taxon>Micromonosporales</taxon>
        <taxon>Micromonosporaceae</taxon>
        <taxon>Rhizocola</taxon>
    </lineage>
</organism>
<proteinExistence type="predicted"/>
<dbReference type="Proteomes" id="UP000612899">
    <property type="component" value="Unassembled WGS sequence"/>
</dbReference>
<keyword evidence="2" id="KW-1185">Reference proteome</keyword>
<gene>
    <name evidence="1" type="ORF">Rhe02_87140</name>
</gene>
<protein>
    <recommendedName>
        <fullName evidence="3">YbaB/EbfC family DNA-binding protein</fullName>
    </recommendedName>
</protein>
<evidence type="ECO:0000313" key="1">
    <source>
        <dbReference type="EMBL" id="GIH10647.1"/>
    </source>
</evidence>
<dbReference type="AlphaFoldDB" id="A0A8J3VLH0"/>
<evidence type="ECO:0000313" key="2">
    <source>
        <dbReference type="Proteomes" id="UP000612899"/>
    </source>
</evidence>
<dbReference type="EMBL" id="BONY01000101">
    <property type="protein sequence ID" value="GIH10647.1"/>
    <property type="molecule type" value="Genomic_DNA"/>
</dbReference>
<name>A0A8J3VLH0_9ACTN</name>
<accession>A0A8J3VLH0</accession>
<evidence type="ECO:0008006" key="3">
    <source>
        <dbReference type="Google" id="ProtNLM"/>
    </source>
</evidence>
<dbReference type="RefSeq" id="WP_203914363.1">
    <property type="nucleotide sequence ID" value="NZ_BONY01000101.1"/>
</dbReference>
<comment type="caution">
    <text evidence="1">The sequence shown here is derived from an EMBL/GenBank/DDBJ whole genome shotgun (WGS) entry which is preliminary data.</text>
</comment>
<reference evidence="1" key="1">
    <citation type="submission" date="2021-01" db="EMBL/GenBank/DDBJ databases">
        <title>Whole genome shotgun sequence of Rhizocola hellebori NBRC 109834.</title>
        <authorList>
            <person name="Komaki H."/>
            <person name="Tamura T."/>
        </authorList>
    </citation>
    <scope>NUCLEOTIDE SEQUENCE</scope>
    <source>
        <strain evidence="1">NBRC 109834</strain>
    </source>
</reference>